<gene>
    <name evidence="1" type="ORF">BJP37_26620</name>
</gene>
<sequence length="67" mass="7646">MVESKSDAARSWGFPPLAIASRQRNVSICQNLDCIRPWPGLTTLIQVQSERQVFTHNVIEVTTQTRY</sequence>
<protein>
    <submittedName>
        <fullName evidence="1">Uncharacterized protein</fullName>
    </submittedName>
</protein>
<evidence type="ECO:0000313" key="1">
    <source>
        <dbReference type="EMBL" id="OLT62070.1"/>
    </source>
</evidence>
<proteinExistence type="predicted"/>
<evidence type="ECO:0000313" key="2">
    <source>
        <dbReference type="Proteomes" id="UP000186657"/>
    </source>
</evidence>
<comment type="caution">
    <text evidence="1">The sequence shown here is derived from an EMBL/GenBank/DDBJ whole genome shotgun (WGS) entry which is preliminary data.</text>
</comment>
<dbReference type="Proteomes" id="UP000186657">
    <property type="component" value="Unassembled WGS sequence"/>
</dbReference>
<dbReference type="AlphaFoldDB" id="A0A1U7N7Z1"/>
<dbReference type="EMBL" id="MKZS01000001">
    <property type="protein sequence ID" value="OLT62070.1"/>
    <property type="molecule type" value="Genomic_DNA"/>
</dbReference>
<reference evidence="1 2" key="1">
    <citation type="submission" date="2016-10" db="EMBL/GenBank/DDBJ databases">
        <title>Comparative genomics uncovers the prolific and rare metabolic potential of the cyanobacterial genus Moorea.</title>
        <authorList>
            <person name="Leao T."/>
            <person name="Castelao G."/>
            <person name="Korobeynikov A."/>
            <person name="Monroe E.A."/>
            <person name="Podell S."/>
            <person name="Glukhov E."/>
            <person name="Allen E."/>
            <person name="Gerwick W.H."/>
            <person name="Gerwick L."/>
        </authorList>
    </citation>
    <scope>NUCLEOTIDE SEQUENCE [LARGE SCALE GENOMIC DNA]</scope>
    <source>
        <strain evidence="1 2">PNG5-198</strain>
    </source>
</reference>
<accession>A0A1U7N7Z1</accession>
<name>A0A1U7N7Z1_9CYAN</name>
<dbReference type="RefSeq" id="WP_075903732.1">
    <property type="nucleotide sequence ID" value="NZ_MKZS01000001.1"/>
</dbReference>
<organism evidence="1 2">
    <name type="scientific">Moorena bouillonii PNG</name>
    <dbReference type="NCBI Taxonomy" id="568701"/>
    <lineage>
        <taxon>Bacteria</taxon>
        <taxon>Bacillati</taxon>
        <taxon>Cyanobacteriota</taxon>
        <taxon>Cyanophyceae</taxon>
        <taxon>Coleofasciculales</taxon>
        <taxon>Coleofasciculaceae</taxon>
        <taxon>Moorena</taxon>
    </lineage>
</organism>
<keyword evidence="2" id="KW-1185">Reference proteome</keyword>